<keyword evidence="8" id="KW-1185">Reference proteome</keyword>
<keyword evidence="5" id="KW-0234">DNA repair</keyword>
<evidence type="ECO:0000256" key="1">
    <source>
        <dbReference type="ARBA" id="ARBA00004123"/>
    </source>
</evidence>
<dbReference type="GO" id="GO:0005524">
    <property type="term" value="F:ATP binding"/>
    <property type="evidence" value="ECO:0007669"/>
    <property type="project" value="UniProtKB-KW"/>
</dbReference>
<dbReference type="PANTHER" id="PTHR46487:SF1">
    <property type="entry name" value="DNA REPAIR PROTEIN XRCC3"/>
    <property type="match status" value="1"/>
</dbReference>
<dbReference type="SUPFAM" id="SSF52540">
    <property type="entry name" value="P-loop containing nucleoside triphosphate hydrolases"/>
    <property type="match status" value="1"/>
</dbReference>
<evidence type="ECO:0000256" key="4">
    <source>
        <dbReference type="ARBA" id="ARBA00022840"/>
    </source>
</evidence>
<dbReference type="Proteomes" id="UP000504634">
    <property type="component" value="Unplaced"/>
</dbReference>
<evidence type="ECO:0000256" key="3">
    <source>
        <dbReference type="ARBA" id="ARBA00022763"/>
    </source>
</evidence>
<dbReference type="Pfam" id="PF08423">
    <property type="entry name" value="Rad51"/>
    <property type="match status" value="1"/>
</dbReference>
<dbReference type="GO" id="GO:0071140">
    <property type="term" value="P:resolution of mitotic recombination intermediates"/>
    <property type="evidence" value="ECO:0007669"/>
    <property type="project" value="TreeGrafter"/>
</dbReference>
<dbReference type="GO" id="GO:0033065">
    <property type="term" value="C:Rad51C-XRCC3 complex"/>
    <property type="evidence" value="ECO:0007669"/>
    <property type="project" value="TreeGrafter"/>
</dbReference>
<keyword evidence="3" id="KW-0227">DNA damage</keyword>
<dbReference type="GO" id="GO:0140664">
    <property type="term" value="F:ATP-dependent DNA damage sensor activity"/>
    <property type="evidence" value="ECO:0007669"/>
    <property type="project" value="InterPro"/>
</dbReference>
<dbReference type="OrthoDB" id="1861185at2759"/>
<gene>
    <name evidence="9" type="primary">LOC115627155</name>
</gene>
<evidence type="ECO:0000256" key="2">
    <source>
        <dbReference type="ARBA" id="ARBA00022741"/>
    </source>
</evidence>
<evidence type="ECO:0000313" key="9">
    <source>
        <dbReference type="RefSeq" id="XP_030378595.1"/>
    </source>
</evidence>
<dbReference type="AlphaFoldDB" id="A0A6J2TSR6"/>
<feature type="domain" description="RecA family profile 1" evidence="7">
    <location>
        <begin position="111"/>
        <end position="283"/>
    </location>
</feature>
<dbReference type="InterPro" id="IPR020588">
    <property type="entry name" value="RecA_ATP-bd"/>
</dbReference>
<keyword evidence="4" id="KW-0067">ATP-binding</keyword>
<name>A0A6J2TSR6_DROLE</name>
<comment type="subcellular location">
    <subcellularLocation>
        <location evidence="1">Nucleus</location>
    </subcellularLocation>
</comment>
<accession>A0A6J2TSR6</accession>
<keyword evidence="6" id="KW-0539">Nucleus</keyword>
<dbReference type="GO" id="GO:0000400">
    <property type="term" value="F:four-way junction DNA binding"/>
    <property type="evidence" value="ECO:0007669"/>
    <property type="project" value="TreeGrafter"/>
</dbReference>
<evidence type="ECO:0000256" key="5">
    <source>
        <dbReference type="ARBA" id="ARBA00023204"/>
    </source>
</evidence>
<dbReference type="GO" id="GO:0045003">
    <property type="term" value="P:double-strand break repair via synthesis-dependent strand annealing"/>
    <property type="evidence" value="ECO:0007669"/>
    <property type="project" value="TreeGrafter"/>
</dbReference>
<dbReference type="GeneID" id="115627155"/>
<dbReference type="GO" id="GO:0005657">
    <property type="term" value="C:replication fork"/>
    <property type="evidence" value="ECO:0007669"/>
    <property type="project" value="TreeGrafter"/>
</dbReference>
<organism evidence="8 9">
    <name type="scientific">Drosophila lebanonensis</name>
    <name type="common">Fruit fly</name>
    <name type="synonym">Scaptodrosophila lebanonensis</name>
    <dbReference type="NCBI Taxonomy" id="7225"/>
    <lineage>
        <taxon>Eukaryota</taxon>
        <taxon>Metazoa</taxon>
        <taxon>Ecdysozoa</taxon>
        <taxon>Arthropoda</taxon>
        <taxon>Hexapoda</taxon>
        <taxon>Insecta</taxon>
        <taxon>Pterygota</taxon>
        <taxon>Neoptera</taxon>
        <taxon>Endopterygota</taxon>
        <taxon>Diptera</taxon>
        <taxon>Brachycera</taxon>
        <taxon>Muscomorpha</taxon>
        <taxon>Ephydroidea</taxon>
        <taxon>Drosophilidae</taxon>
        <taxon>Scaptodrosophila</taxon>
    </lineage>
</organism>
<dbReference type="InterPro" id="IPR047348">
    <property type="entry name" value="XRCC3-like_C"/>
</dbReference>
<proteinExistence type="predicted"/>
<evidence type="ECO:0000259" key="7">
    <source>
        <dbReference type="PROSITE" id="PS50162"/>
    </source>
</evidence>
<evidence type="ECO:0000256" key="6">
    <source>
        <dbReference type="ARBA" id="ARBA00023242"/>
    </source>
</evidence>
<dbReference type="InterPro" id="IPR013632">
    <property type="entry name" value="Rad51_C"/>
</dbReference>
<keyword evidence="2" id="KW-0547">Nucleotide-binding</keyword>
<reference evidence="9" key="1">
    <citation type="submission" date="2025-08" db="UniProtKB">
        <authorList>
            <consortium name="RefSeq"/>
        </authorList>
    </citation>
    <scope>IDENTIFICATION</scope>
    <source>
        <strain evidence="9">11010-0011.00</strain>
        <tissue evidence="9">Whole body</tissue>
    </source>
</reference>
<dbReference type="PANTHER" id="PTHR46487">
    <property type="entry name" value="DNA REPAIR PROTEIN XRCC3"/>
    <property type="match status" value="1"/>
</dbReference>
<dbReference type="PROSITE" id="PS50162">
    <property type="entry name" value="RECA_2"/>
    <property type="match status" value="1"/>
</dbReference>
<dbReference type="GO" id="GO:0090656">
    <property type="term" value="P:t-circle formation"/>
    <property type="evidence" value="ECO:0007669"/>
    <property type="project" value="TreeGrafter"/>
</dbReference>
<evidence type="ECO:0000313" key="8">
    <source>
        <dbReference type="Proteomes" id="UP000504634"/>
    </source>
</evidence>
<dbReference type="GO" id="GO:0000722">
    <property type="term" value="P:telomere maintenance via recombination"/>
    <property type="evidence" value="ECO:0007669"/>
    <property type="project" value="TreeGrafter"/>
</dbReference>
<dbReference type="RefSeq" id="XP_030378595.1">
    <property type="nucleotide sequence ID" value="XM_030522735.1"/>
</dbReference>
<dbReference type="Gene3D" id="3.40.50.300">
    <property type="entry name" value="P-loop containing nucleotide triphosphate hydrolases"/>
    <property type="match status" value="1"/>
</dbReference>
<protein>
    <submittedName>
        <fullName evidence="9">DNA repair protein XRCC3-like isoform X1</fullName>
    </submittedName>
</protein>
<sequence>MTDFLKQLPKHIRDMAERVNVCTPELILVTSTEKFLDTRVLEEDRAKDKSSFQSVLTKTNPHYCYKLEKSVSNDVKCKPEDVRQLKDAAAKWLAQSPVAADSLLQPPACNKWSHLSFGCASLDRCTGGGVSTRGITEICGAAGVGKTQLLLQLSLCAQLPTNLGGLGRGVAYICTEDVFPSRRLLQISKAFETRYPDQKLRYMSNVFIEQLYDSEPLLNCVCKRLPKLLEQQDIGLIIVDSVAAIFRLYTDFIERARDLRRFAHALLGYVDKYKLAVVCSNQMTASSANSENGTLQDMPCLGLQWAQLVRTHLRISKGPRQHWKAAEMLSVRKLEVVFSPDTPNQSTEFFITSDGVVDMPVPPDLEVPSKRTRR</sequence>
<dbReference type="InterPro" id="IPR027417">
    <property type="entry name" value="P-loop_NTPase"/>
</dbReference>
<dbReference type="CDD" id="cd19491">
    <property type="entry name" value="XRCC3"/>
    <property type="match status" value="1"/>
</dbReference>